<name>A0A343KGF9_9NEOP</name>
<evidence type="ECO:0000256" key="6">
    <source>
        <dbReference type="ARBA" id="ARBA00022989"/>
    </source>
</evidence>
<protein>
    <recommendedName>
        <fullName evidence="3">NADH-ubiquinone oxidoreductase chain 4L</fullName>
    </recommendedName>
    <alternativeName>
        <fullName evidence="9">NADH dehydrogenase subunit 4L</fullName>
    </alternativeName>
</protein>
<reference evidence="12" key="1">
    <citation type="journal article" date="2017" name="Mitochondrial DNA Part B Resour">
        <title>The complete nucleotide sequence of the mitochondrial genome of Dorcadia ioffi (Siphonaptera: Vermipsyllidae).</title>
        <authorList>
            <person name="Xiang H.-T."/>
            <person name="Wen F.-Q."/>
            <person name="Wang G.-L."/>
        </authorList>
    </citation>
    <scope>NUCLEOTIDE SEQUENCE</scope>
</reference>
<geneLocation type="mitochondrion" evidence="12"/>
<evidence type="ECO:0000256" key="8">
    <source>
        <dbReference type="ARBA" id="ARBA00023136"/>
    </source>
</evidence>
<evidence type="ECO:0000256" key="11">
    <source>
        <dbReference type="SAM" id="Phobius"/>
    </source>
</evidence>
<evidence type="ECO:0000313" key="12">
    <source>
        <dbReference type="EMBL" id="ATF28041.1"/>
    </source>
</evidence>
<dbReference type="Pfam" id="PF00420">
    <property type="entry name" value="Oxidored_q2"/>
    <property type="match status" value="1"/>
</dbReference>
<dbReference type="Gene3D" id="1.10.287.3510">
    <property type="match status" value="1"/>
</dbReference>
<dbReference type="AlphaFoldDB" id="A0A343KGF9"/>
<evidence type="ECO:0000256" key="1">
    <source>
        <dbReference type="ARBA" id="ARBA00004141"/>
    </source>
</evidence>
<feature type="transmembrane region" description="Helical" evidence="11">
    <location>
        <begin position="59"/>
        <end position="81"/>
    </location>
</feature>
<dbReference type="GO" id="GO:0016020">
    <property type="term" value="C:membrane"/>
    <property type="evidence" value="ECO:0007669"/>
    <property type="project" value="UniProtKB-SubCell"/>
</dbReference>
<dbReference type="InterPro" id="IPR039428">
    <property type="entry name" value="NUOK/Mnh_C1-like"/>
</dbReference>
<dbReference type="GO" id="GO:0008137">
    <property type="term" value="F:NADH dehydrogenase (ubiquinone) activity"/>
    <property type="evidence" value="ECO:0007669"/>
    <property type="project" value="UniProtKB-EC"/>
</dbReference>
<keyword evidence="7" id="KW-0520">NAD</keyword>
<gene>
    <name evidence="12" type="primary">nad4L</name>
</gene>
<evidence type="ECO:0000256" key="5">
    <source>
        <dbReference type="ARBA" id="ARBA00022967"/>
    </source>
</evidence>
<keyword evidence="8 11" id="KW-0472">Membrane</keyword>
<evidence type="ECO:0000256" key="10">
    <source>
        <dbReference type="ARBA" id="ARBA00049551"/>
    </source>
</evidence>
<sequence>MKLYMILVISFMFMMGTLKFCFNKKNLLISLLILEYKVLMMFLIMYISLNMCMFENYFLMMYIVFSVCESVLGLSILVSMIRTHGSDFFQGFNMLQC</sequence>
<feature type="transmembrane region" description="Helical" evidence="11">
    <location>
        <begin position="6"/>
        <end position="22"/>
    </location>
</feature>
<comment type="catalytic activity">
    <reaction evidence="10">
        <text>a ubiquinone + NADH + 5 H(+)(in) = a ubiquinol + NAD(+) + 4 H(+)(out)</text>
        <dbReference type="Rhea" id="RHEA:29091"/>
        <dbReference type="Rhea" id="RHEA-COMP:9565"/>
        <dbReference type="Rhea" id="RHEA-COMP:9566"/>
        <dbReference type="ChEBI" id="CHEBI:15378"/>
        <dbReference type="ChEBI" id="CHEBI:16389"/>
        <dbReference type="ChEBI" id="CHEBI:17976"/>
        <dbReference type="ChEBI" id="CHEBI:57540"/>
        <dbReference type="ChEBI" id="CHEBI:57945"/>
        <dbReference type="EC" id="7.1.1.2"/>
    </reaction>
</comment>
<reference evidence="12" key="2">
    <citation type="submission" date="2017-05" db="EMBL/GenBank/DDBJ databases">
        <authorList>
            <person name="Song R."/>
            <person name="Chenine A.L."/>
            <person name="Ruprecht R.M."/>
        </authorList>
    </citation>
    <scope>NUCLEOTIDE SEQUENCE</scope>
</reference>
<keyword evidence="5" id="KW-1278">Translocase</keyword>
<accession>A0A343KGF9</accession>
<evidence type="ECO:0000256" key="9">
    <source>
        <dbReference type="ARBA" id="ARBA00031586"/>
    </source>
</evidence>
<organism evidence="12">
    <name type="scientific">Dorcadia ioffi</name>
    <dbReference type="NCBI Taxonomy" id="2040515"/>
    <lineage>
        <taxon>Eukaryota</taxon>
        <taxon>Metazoa</taxon>
        <taxon>Ecdysozoa</taxon>
        <taxon>Arthropoda</taxon>
        <taxon>Hexapoda</taxon>
        <taxon>Insecta</taxon>
        <taxon>Pterygota</taxon>
        <taxon>Neoptera</taxon>
        <taxon>Endopterygota</taxon>
        <taxon>Siphonaptera</taxon>
        <taxon>Vermipsyllidae</taxon>
        <taxon>Dorcadia</taxon>
    </lineage>
</organism>
<evidence type="ECO:0000256" key="3">
    <source>
        <dbReference type="ARBA" id="ARBA00016612"/>
    </source>
</evidence>
<proteinExistence type="inferred from homology"/>
<keyword evidence="12" id="KW-0496">Mitochondrion</keyword>
<feature type="transmembrane region" description="Helical" evidence="11">
    <location>
        <begin position="27"/>
        <end position="47"/>
    </location>
</feature>
<evidence type="ECO:0000256" key="4">
    <source>
        <dbReference type="ARBA" id="ARBA00022692"/>
    </source>
</evidence>
<comment type="similarity">
    <text evidence="2">Belongs to the complex I subunit 4L family.</text>
</comment>
<comment type="subcellular location">
    <subcellularLocation>
        <location evidence="1">Membrane</location>
        <topology evidence="1">Multi-pass membrane protein</topology>
    </subcellularLocation>
</comment>
<keyword evidence="6 11" id="KW-1133">Transmembrane helix</keyword>
<evidence type="ECO:0000256" key="7">
    <source>
        <dbReference type="ARBA" id="ARBA00023027"/>
    </source>
</evidence>
<evidence type="ECO:0000256" key="2">
    <source>
        <dbReference type="ARBA" id="ARBA00010519"/>
    </source>
</evidence>
<keyword evidence="4 11" id="KW-0812">Transmembrane</keyword>
<dbReference type="EMBL" id="MF124314">
    <property type="protein sequence ID" value="ATF28041.1"/>
    <property type="molecule type" value="Genomic_DNA"/>
</dbReference>